<keyword evidence="2" id="KW-1003">Cell membrane</keyword>
<feature type="transmembrane region" description="Helical" evidence="6">
    <location>
        <begin position="334"/>
        <end position="358"/>
    </location>
</feature>
<keyword evidence="3 6" id="KW-0812">Transmembrane</keyword>
<evidence type="ECO:0000256" key="2">
    <source>
        <dbReference type="ARBA" id="ARBA00022475"/>
    </source>
</evidence>
<evidence type="ECO:0000313" key="8">
    <source>
        <dbReference type="Proteomes" id="UP000078507"/>
    </source>
</evidence>
<feature type="transmembrane region" description="Helical" evidence="6">
    <location>
        <begin position="148"/>
        <end position="169"/>
    </location>
</feature>
<dbReference type="EMBL" id="LNQB01000083">
    <property type="protein sequence ID" value="OAP42056.1"/>
    <property type="molecule type" value="Genomic_DNA"/>
</dbReference>
<organism evidence="7 8">
    <name type="scientific">Sinorhizobium saheli</name>
    <dbReference type="NCBI Taxonomy" id="36856"/>
    <lineage>
        <taxon>Bacteria</taxon>
        <taxon>Pseudomonadati</taxon>
        <taxon>Pseudomonadota</taxon>
        <taxon>Alphaproteobacteria</taxon>
        <taxon>Hyphomicrobiales</taxon>
        <taxon>Rhizobiaceae</taxon>
        <taxon>Sinorhizobium/Ensifer group</taxon>
        <taxon>Sinorhizobium</taxon>
    </lineage>
</organism>
<reference evidence="7 8" key="1">
    <citation type="submission" date="2015-11" db="EMBL/GenBank/DDBJ databases">
        <title>Ensifer anhuiense sp. nov., an effective nitrogen fixation bacterium with Glycine soja.</title>
        <authorList>
            <person name="Yan H."/>
            <person name="Chen W."/>
        </authorList>
    </citation>
    <scope>NUCLEOTIDE SEQUENCE [LARGE SCALE GENOMIC DNA]</scope>
    <source>
        <strain evidence="7 8">LMG 7837</strain>
    </source>
</reference>
<dbReference type="PANTHER" id="PTHR30250:SF31">
    <property type="entry name" value="INNER MEMBRANE PROTEIN YGHQ"/>
    <property type="match status" value="1"/>
</dbReference>
<dbReference type="RefSeq" id="WP_066876864.1">
    <property type="nucleotide sequence ID" value="NZ_LNQB01000083.1"/>
</dbReference>
<evidence type="ECO:0000313" key="7">
    <source>
        <dbReference type="EMBL" id="OAP42056.1"/>
    </source>
</evidence>
<evidence type="ECO:0008006" key="9">
    <source>
        <dbReference type="Google" id="ProtNLM"/>
    </source>
</evidence>
<evidence type="ECO:0000256" key="1">
    <source>
        <dbReference type="ARBA" id="ARBA00004651"/>
    </source>
</evidence>
<keyword evidence="8" id="KW-1185">Reference proteome</keyword>
<dbReference type="InterPro" id="IPR050833">
    <property type="entry name" value="Poly_Biosynth_Transport"/>
</dbReference>
<feature type="transmembrane region" description="Helical" evidence="6">
    <location>
        <begin position="364"/>
        <end position="386"/>
    </location>
</feature>
<protein>
    <recommendedName>
        <fullName evidence="9">Polysaccharide biosynthesis protein</fullName>
    </recommendedName>
</protein>
<comment type="caution">
    <text evidence="7">The sequence shown here is derived from an EMBL/GenBank/DDBJ whole genome shotgun (WGS) entry which is preliminary data.</text>
</comment>
<feature type="transmembrane region" description="Helical" evidence="6">
    <location>
        <begin position="427"/>
        <end position="444"/>
    </location>
</feature>
<dbReference type="InterPro" id="IPR002797">
    <property type="entry name" value="Polysacc_synth"/>
</dbReference>
<evidence type="ECO:0000256" key="3">
    <source>
        <dbReference type="ARBA" id="ARBA00022692"/>
    </source>
</evidence>
<proteinExistence type="predicted"/>
<dbReference type="Pfam" id="PF01943">
    <property type="entry name" value="Polysacc_synt"/>
    <property type="match status" value="1"/>
</dbReference>
<evidence type="ECO:0000256" key="4">
    <source>
        <dbReference type="ARBA" id="ARBA00022989"/>
    </source>
</evidence>
<feature type="transmembrane region" description="Helical" evidence="6">
    <location>
        <begin position="176"/>
        <end position="198"/>
    </location>
</feature>
<dbReference type="OrthoDB" id="493991at2"/>
<dbReference type="STRING" id="36856.ATB98_06510"/>
<evidence type="ECO:0000256" key="6">
    <source>
        <dbReference type="SAM" id="Phobius"/>
    </source>
</evidence>
<dbReference type="AlphaFoldDB" id="A0A178Y3P8"/>
<keyword evidence="5 6" id="KW-0472">Membrane</keyword>
<name>A0A178Y3P8_SINSA</name>
<dbReference type="PANTHER" id="PTHR30250">
    <property type="entry name" value="PST FAMILY PREDICTED COLANIC ACID TRANSPORTER"/>
    <property type="match status" value="1"/>
</dbReference>
<dbReference type="Proteomes" id="UP000078507">
    <property type="component" value="Unassembled WGS sequence"/>
</dbReference>
<dbReference type="GO" id="GO:0005886">
    <property type="term" value="C:plasma membrane"/>
    <property type="evidence" value="ECO:0007669"/>
    <property type="project" value="UniProtKB-SubCell"/>
</dbReference>
<sequence length="452" mass="48029">MGFQKKLFKKINGLQKILSREASLRERLQHIAHLLTGNVLSSVIGLAGFALTARALGPEGYGVLALCFSYTRAIERLVSFQSWQPLIKYGADAQARGAEGTAELQSLLKFGLLLDVSAAVAGWLIAVLLVLIAAPWLGISKEMSGLVILYTTILPFHISGMATAVLRLYGRFMAIAYGQVVSSVVRVVLCAVGVVVGADLFGFALIWMSAQLIGALALLFLSLFELRRQGLLAGLPRASLSGITLQFPGLWKFAISANISLTIRSSANEVDTLLVGYLADPTSAGLYHIAKRIGRIAQQAGVQVQAVLYPELARAWAARALGAFHQAVNQMQGLLLAFGLALVGGLYLLIGPLLNLAVGPDFAAAGPLVIVQSIAVTMTLCGAVIRSALLAMGRENEILWSVLISTVAFHATALTLIPAIGAMGANIAHIVMASIWLSTMMVSYRRKPSLVT</sequence>
<accession>A0A178Y3P8</accession>
<feature type="transmembrane region" description="Helical" evidence="6">
    <location>
        <begin position="398"/>
        <end position="421"/>
    </location>
</feature>
<feature type="transmembrane region" description="Helical" evidence="6">
    <location>
        <begin position="204"/>
        <end position="224"/>
    </location>
</feature>
<evidence type="ECO:0000256" key="5">
    <source>
        <dbReference type="ARBA" id="ARBA00023136"/>
    </source>
</evidence>
<comment type="subcellular location">
    <subcellularLocation>
        <location evidence="1">Cell membrane</location>
        <topology evidence="1">Multi-pass membrane protein</topology>
    </subcellularLocation>
</comment>
<feature type="transmembrane region" description="Helical" evidence="6">
    <location>
        <begin position="112"/>
        <end position="136"/>
    </location>
</feature>
<keyword evidence="4 6" id="KW-1133">Transmembrane helix</keyword>
<gene>
    <name evidence="7" type="ORF">ATB98_06510</name>
</gene>